<accession>A0A1Y2HVJ8</accession>
<evidence type="ECO:0008006" key="3">
    <source>
        <dbReference type="Google" id="ProtNLM"/>
    </source>
</evidence>
<evidence type="ECO:0000313" key="2">
    <source>
        <dbReference type="Proteomes" id="UP000193411"/>
    </source>
</evidence>
<evidence type="ECO:0000313" key="1">
    <source>
        <dbReference type="EMBL" id="ORZ38647.1"/>
    </source>
</evidence>
<comment type="caution">
    <text evidence="1">The sequence shown here is derived from an EMBL/GenBank/DDBJ whole genome shotgun (WGS) entry which is preliminary data.</text>
</comment>
<proteinExistence type="predicted"/>
<name>A0A1Y2HVJ8_9FUNG</name>
<dbReference type="InterPro" id="IPR052050">
    <property type="entry name" value="SecEffector_AnkRepeat"/>
</dbReference>
<dbReference type="Gene3D" id="1.25.40.20">
    <property type="entry name" value="Ankyrin repeat-containing domain"/>
    <property type="match status" value="1"/>
</dbReference>
<sequence>MSSESNTHHIRSQQPRQQMTAPALPLPILDIILALAPRLGQSLLRFAPQLLCVLPQTAASKVLVSVMLAIDRWGLRAPAASSLDVDRFVARDPSVSGATLPVCLTTDLSILLAGTNRDHPRYQPLWRKLVCAAARLPAWDLLDYLETRFELVTRHPDIAEIVSAACANKSCSVLEWLQAHGFPLDSRSQAAILKAAELGSVSVLDFLARHGLIWPQEDVDPITKQACLFGHKTVLEFTLDTYEDYFEWDSSYWDLASEHGHVDLLIWAKSRLRAPFHVGIYLHAMDLASANNHVAVLDWWHINCEKLCFSVNAMDDTSANGHLRVLEWWARSGLEMRFTVPKDIAT</sequence>
<dbReference type="OrthoDB" id="74529at2759"/>
<organism evidence="1 2">
    <name type="scientific">Catenaria anguillulae PL171</name>
    <dbReference type="NCBI Taxonomy" id="765915"/>
    <lineage>
        <taxon>Eukaryota</taxon>
        <taxon>Fungi</taxon>
        <taxon>Fungi incertae sedis</taxon>
        <taxon>Blastocladiomycota</taxon>
        <taxon>Blastocladiomycetes</taxon>
        <taxon>Blastocladiales</taxon>
        <taxon>Catenariaceae</taxon>
        <taxon>Catenaria</taxon>
    </lineage>
</organism>
<reference evidence="1 2" key="1">
    <citation type="submission" date="2016-07" db="EMBL/GenBank/DDBJ databases">
        <title>Pervasive Adenine N6-methylation of Active Genes in Fungi.</title>
        <authorList>
            <consortium name="DOE Joint Genome Institute"/>
            <person name="Mondo S.J."/>
            <person name="Dannebaum R.O."/>
            <person name="Kuo R.C."/>
            <person name="Labutti K."/>
            <person name="Haridas S."/>
            <person name="Kuo A."/>
            <person name="Salamov A."/>
            <person name="Ahrendt S.R."/>
            <person name="Lipzen A."/>
            <person name="Sullivan W."/>
            <person name="Andreopoulos W.B."/>
            <person name="Clum A."/>
            <person name="Lindquist E."/>
            <person name="Daum C."/>
            <person name="Ramamoorthy G.K."/>
            <person name="Gryganskyi A."/>
            <person name="Culley D."/>
            <person name="Magnuson J.K."/>
            <person name="James T.Y."/>
            <person name="O'Malley M.A."/>
            <person name="Stajich J.E."/>
            <person name="Spatafora J.W."/>
            <person name="Visel A."/>
            <person name="Grigoriev I.V."/>
        </authorList>
    </citation>
    <scope>NUCLEOTIDE SEQUENCE [LARGE SCALE GENOMIC DNA]</scope>
    <source>
        <strain evidence="1 2">PL171</strain>
    </source>
</reference>
<gene>
    <name evidence="1" type="ORF">BCR44DRAFT_1510983</name>
</gene>
<protein>
    <recommendedName>
        <fullName evidence="3">Ankyrin repeat-containing domain protein</fullName>
    </recommendedName>
</protein>
<keyword evidence="2" id="KW-1185">Reference proteome</keyword>
<dbReference type="InterPro" id="IPR036770">
    <property type="entry name" value="Ankyrin_rpt-contain_sf"/>
</dbReference>
<dbReference type="PANTHER" id="PTHR46586:SF3">
    <property type="entry name" value="ANKYRIN REPEAT-CONTAINING PROTEIN"/>
    <property type="match status" value="1"/>
</dbReference>
<dbReference type="PANTHER" id="PTHR46586">
    <property type="entry name" value="ANKYRIN REPEAT-CONTAINING PROTEIN"/>
    <property type="match status" value="1"/>
</dbReference>
<dbReference type="AlphaFoldDB" id="A0A1Y2HVJ8"/>
<dbReference type="SUPFAM" id="SSF140860">
    <property type="entry name" value="Pseudo ankyrin repeat-like"/>
    <property type="match status" value="1"/>
</dbReference>
<dbReference type="Proteomes" id="UP000193411">
    <property type="component" value="Unassembled WGS sequence"/>
</dbReference>
<dbReference type="EMBL" id="MCFL01000008">
    <property type="protein sequence ID" value="ORZ38647.1"/>
    <property type="molecule type" value="Genomic_DNA"/>
</dbReference>